<accession>A0A5S6QG25</accession>
<protein>
    <submittedName>
        <fullName evidence="2">Uncharacterized protein</fullName>
    </submittedName>
</protein>
<reference evidence="2" key="1">
    <citation type="submission" date="2019-12" db="UniProtKB">
        <authorList>
            <consortium name="WormBaseParasite"/>
        </authorList>
    </citation>
    <scope>IDENTIFICATION</scope>
</reference>
<dbReference type="AlphaFoldDB" id="A0A5S6QG25"/>
<evidence type="ECO:0000313" key="2">
    <source>
        <dbReference type="WBParaSite" id="TMUE_2000006134.1"/>
    </source>
</evidence>
<keyword evidence="1" id="KW-1185">Reference proteome</keyword>
<proteinExistence type="predicted"/>
<dbReference type="WBParaSite" id="TMUE_2000006134.1">
    <property type="protein sequence ID" value="TMUE_2000006134.1"/>
    <property type="gene ID" value="WBGene00299486"/>
</dbReference>
<dbReference type="Proteomes" id="UP000046395">
    <property type="component" value="Unassembled WGS sequence"/>
</dbReference>
<sequence length="267" mass="29775">MDYGLRVASYRTKSLAVRSEALSRFPSVLPGAQASSKARHCVMQSFQGSENCHCVLKCLGQHATLRGLNQSMLPKCLGEVAYHSNLLHSQPRQMTVKLAPLHYPAERSDNERFICKEAKSCLEAKVCEVLKGRLESLTDILNSCFMAFRRRDKVDELKNSLSEAVQAESGLDAPLLSGADWWEKKLEDIEYIDEEIGDDGDPVMEENSSEVVPDTVEAWPACPPDSETEFPGSSECAGAVRRYLLETEKLINNFQNTLSFCLSRFSS</sequence>
<organism evidence="1 2">
    <name type="scientific">Trichuris muris</name>
    <name type="common">Mouse whipworm</name>
    <dbReference type="NCBI Taxonomy" id="70415"/>
    <lineage>
        <taxon>Eukaryota</taxon>
        <taxon>Metazoa</taxon>
        <taxon>Ecdysozoa</taxon>
        <taxon>Nematoda</taxon>
        <taxon>Enoplea</taxon>
        <taxon>Dorylaimia</taxon>
        <taxon>Trichinellida</taxon>
        <taxon>Trichuridae</taxon>
        <taxon>Trichuris</taxon>
    </lineage>
</organism>
<dbReference type="STRING" id="70415.A0A5S6QG25"/>
<name>A0A5S6QG25_TRIMR</name>
<evidence type="ECO:0000313" key="1">
    <source>
        <dbReference type="Proteomes" id="UP000046395"/>
    </source>
</evidence>